<keyword evidence="5 7" id="KW-0472">Membrane</keyword>
<dbReference type="PANTHER" id="PTHR30474:SF3">
    <property type="entry name" value="PEPTIDOGLYCAN GLYCOSYLTRANSFERASE RODA"/>
    <property type="match status" value="1"/>
</dbReference>
<feature type="transmembrane region" description="Helical" evidence="7">
    <location>
        <begin position="367"/>
        <end position="387"/>
    </location>
</feature>
<gene>
    <name evidence="8" type="ORF">GCM10009665_01860</name>
</gene>
<keyword evidence="4 7" id="KW-1133">Transmembrane helix</keyword>
<evidence type="ECO:0000313" key="8">
    <source>
        <dbReference type="EMBL" id="GAA1215671.1"/>
    </source>
</evidence>
<evidence type="ECO:0000256" key="7">
    <source>
        <dbReference type="SAM" id="Phobius"/>
    </source>
</evidence>
<comment type="subcellular location">
    <subcellularLocation>
        <location evidence="1">Membrane</location>
        <topology evidence="1">Multi-pass membrane protein</topology>
    </subcellularLocation>
</comment>
<organism evidence="8 9">
    <name type="scientific">Kitasatospora nipponensis</name>
    <dbReference type="NCBI Taxonomy" id="258049"/>
    <lineage>
        <taxon>Bacteria</taxon>
        <taxon>Bacillati</taxon>
        <taxon>Actinomycetota</taxon>
        <taxon>Actinomycetes</taxon>
        <taxon>Kitasatosporales</taxon>
        <taxon>Streptomycetaceae</taxon>
        <taxon>Kitasatospora</taxon>
    </lineage>
</organism>
<feature type="transmembrane region" description="Helical" evidence="7">
    <location>
        <begin position="232"/>
        <end position="249"/>
    </location>
</feature>
<feature type="transmembrane region" description="Helical" evidence="7">
    <location>
        <begin position="128"/>
        <end position="145"/>
    </location>
</feature>
<dbReference type="Proteomes" id="UP001500037">
    <property type="component" value="Unassembled WGS sequence"/>
</dbReference>
<evidence type="ECO:0000256" key="1">
    <source>
        <dbReference type="ARBA" id="ARBA00004141"/>
    </source>
</evidence>
<feature type="compositionally biased region" description="Low complexity" evidence="6">
    <location>
        <begin position="561"/>
        <end position="591"/>
    </location>
</feature>
<feature type="transmembrane region" description="Helical" evidence="7">
    <location>
        <begin position="276"/>
        <end position="294"/>
    </location>
</feature>
<comment type="caution">
    <text evidence="8">The sequence shown here is derived from an EMBL/GenBank/DDBJ whole genome shotgun (WGS) entry which is preliminary data.</text>
</comment>
<keyword evidence="2 7" id="KW-0812">Transmembrane</keyword>
<dbReference type="PANTHER" id="PTHR30474">
    <property type="entry name" value="CELL CYCLE PROTEIN"/>
    <property type="match status" value="1"/>
</dbReference>
<feature type="transmembrane region" description="Helical" evidence="7">
    <location>
        <begin position="154"/>
        <end position="172"/>
    </location>
</feature>
<evidence type="ECO:0008006" key="10">
    <source>
        <dbReference type="Google" id="ProtNLM"/>
    </source>
</evidence>
<dbReference type="Pfam" id="PF01098">
    <property type="entry name" value="FTSW_RODA_SPOVE"/>
    <property type="match status" value="1"/>
</dbReference>
<feature type="region of interest" description="Disordered" evidence="6">
    <location>
        <begin position="614"/>
        <end position="708"/>
    </location>
</feature>
<dbReference type="EMBL" id="BAAALF010000002">
    <property type="protein sequence ID" value="GAA1215671.1"/>
    <property type="molecule type" value="Genomic_DNA"/>
</dbReference>
<evidence type="ECO:0000256" key="6">
    <source>
        <dbReference type="SAM" id="MobiDB-lite"/>
    </source>
</evidence>
<feature type="transmembrane region" description="Helical" evidence="7">
    <location>
        <begin position="399"/>
        <end position="424"/>
    </location>
</feature>
<keyword evidence="3" id="KW-0133">Cell shape</keyword>
<feature type="transmembrane region" description="Helical" evidence="7">
    <location>
        <begin position="57"/>
        <end position="75"/>
    </location>
</feature>
<feature type="transmembrane region" description="Helical" evidence="7">
    <location>
        <begin position="82"/>
        <end position="101"/>
    </location>
</feature>
<evidence type="ECO:0000313" key="9">
    <source>
        <dbReference type="Proteomes" id="UP001500037"/>
    </source>
</evidence>
<sequence>MIGSLRAARGADRAEGRRGADRRRNLELALLAFALLVSLFAYVDADLAMNGTMPPGLLVYGVSFSALAGVAHLAVRRFARYADPLILPCAVLLTGLGLALLNRLDQSYKIVHAAKGDYQKLPAAPSQVMWIFIAVGVAIGLIALVKHHRFFQRYVYILMVGALVLLAAPAFFPGDTFGAKRWIRLPGISLEPDEFVKLAITVFFAGYLMVSRDALALVGRKVLGLSLPRGRNAGPVLAIWVISLLVLIFERDLGTSLIFFGIFIVMLYVATERTSWVVLGLLMAVGGAVGVGTLEPHVHGRVEAWLHPLDIYKPVHDKALISDQPAQALFSFGTGHIMGTGLGEGRPWLIGFAGRSDFIFTTVGEELGLAGVTAVLMVYVLFIQRGLKTALTLTDPFGKLLATGLSAAVALQVFVVVGGVSGLIPLTGKALPFLAAGGSSTVANWLLTALLIKLSDAAGRTQLEPEPEPSGSIAPIQAAAPAAGGAGGAGGTEGEGRPGGEGAAPGTPPPTPAYGAATTHGSASGARAGSGGAGADGSTPPPTPSATPLATPGAAPPPAPAKVQAPGDPAGHAGGDPPADPGTGDPRAGRLPGAAVLRRVLRLPVRRAARHRRLALRPAALPGPPGRRPALPDPARPGHRLRAAAGPARAVRDPADPRPPLRRRTERRRRRALTPPRPHRSPPAPRHPLAAATHPVGGGGLCPTPHGC</sequence>
<feature type="transmembrane region" description="Helical" evidence="7">
    <location>
        <begin position="430"/>
        <end position="452"/>
    </location>
</feature>
<name>A0ABN1VKW7_9ACTN</name>
<evidence type="ECO:0000256" key="3">
    <source>
        <dbReference type="ARBA" id="ARBA00022960"/>
    </source>
</evidence>
<protein>
    <recommendedName>
        <fullName evidence="10">Cell division protein FtsW (Lipid II flippase)</fullName>
    </recommendedName>
</protein>
<reference evidence="8 9" key="1">
    <citation type="journal article" date="2019" name="Int. J. Syst. Evol. Microbiol.">
        <title>The Global Catalogue of Microorganisms (GCM) 10K type strain sequencing project: providing services to taxonomists for standard genome sequencing and annotation.</title>
        <authorList>
            <consortium name="The Broad Institute Genomics Platform"/>
            <consortium name="The Broad Institute Genome Sequencing Center for Infectious Disease"/>
            <person name="Wu L."/>
            <person name="Ma J."/>
        </authorList>
    </citation>
    <scope>NUCLEOTIDE SEQUENCE [LARGE SCALE GENOMIC DNA]</scope>
    <source>
        <strain evidence="8 9">JCM 13004</strain>
    </source>
</reference>
<feature type="region of interest" description="Disordered" evidence="6">
    <location>
        <begin position="480"/>
        <end position="591"/>
    </location>
</feature>
<proteinExistence type="predicted"/>
<evidence type="ECO:0000256" key="4">
    <source>
        <dbReference type="ARBA" id="ARBA00022989"/>
    </source>
</evidence>
<feature type="compositionally biased region" description="Gly residues" evidence="6">
    <location>
        <begin position="484"/>
        <end position="503"/>
    </location>
</feature>
<feature type="compositionally biased region" description="Basic residues" evidence="6">
    <location>
        <begin position="660"/>
        <end position="680"/>
    </location>
</feature>
<accession>A0ABN1VKW7</accession>
<feature type="compositionally biased region" description="Pro residues" evidence="6">
    <location>
        <begin position="621"/>
        <end position="635"/>
    </location>
</feature>
<evidence type="ECO:0000256" key="2">
    <source>
        <dbReference type="ARBA" id="ARBA00022692"/>
    </source>
</evidence>
<feature type="transmembrane region" description="Helical" evidence="7">
    <location>
        <begin position="255"/>
        <end position="271"/>
    </location>
</feature>
<evidence type="ECO:0000256" key="5">
    <source>
        <dbReference type="ARBA" id="ARBA00023136"/>
    </source>
</evidence>
<feature type="transmembrane region" description="Helical" evidence="7">
    <location>
        <begin position="26"/>
        <end position="45"/>
    </location>
</feature>
<keyword evidence="9" id="KW-1185">Reference proteome</keyword>
<feature type="transmembrane region" description="Helical" evidence="7">
    <location>
        <begin position="195"/>
        <end position="211"/>
    </location>
</feature>
<dbReference type="InterPro" id="IPR001182">
    <property type="entry name" value="FtsW/RodA"/>
</dbReference>
<feature type="compositionally biased region" description="Low complexity" evidence="6">
    <location>
        <begin position="513"/>
        <end position="527"/>
    </location>
</feature>